<dbReference type="InterPro" id="IPR013022">
    <property type="entry name" value="Xyl_isomerase-like_TIM-brl"/>
</dbReference>
<evidence type="ECO:0000313" key="3">
    <source>
        <dbReference type="EMBL" id="GFP21869.1"/>
    </source>
</evidence>
<dbReference type="EMBL" id="BLRV01000125">
    <property type="protein sequence ID" value="GFP21869.1"/>
    <property type="molecule type" value="Genomic_DNA"/>
</dbReference>
<dbReference type="AlphaFoldDB" id="A0A6V8NN99"/>
<dbReference type="InterPro" id="IPR050417">
    <property type="entry name" value="Sugar_Epim/Isomerase"/>
</dbReference>
<dbReference type="PANTHER" id="PTHR43489">
    <property type="entry name" value="ISOMERASE"/>
    <property type="match status" value="1"/>
</dbReference>
<evidence type="ECO:0000259" key="2">
    <source>
        <dbReference type="Pfam" id="PF01261"/>
    </source>
</evidence>
<dbReference type="SUPFAM" id="SSF51658">
    <property type="entry name" value="Xylose isomerase-like"/>
    <property type="match status" value="1"/>
</dbReference>
<dbReference type="RefSeq" id="WP_176226951.1">
    <property type="nucleotide sequence ID" value="NZ_BLRV01000125.1"/>
</dbReference>
<accession>A0A6V8NN99</accession>
<dbReference type="InterPro" id="IPR053560">
    <property type="entry name" value="Hyi_epimerase/isomerase"/>
</dbReference>
<name>A0A6V8NN99_9ACTN</name>
<organism evidence="3 4">
    <name type="scientific">Candidatus Hakubella thermalkaliphila</name>
    <dbReference type="NCBI Taxonomy" id="2754717"/>
    <lineage>
        <taxon>Bacteria</taxon>
        <taxon>Bacillati</taxon>
        <taxon>Actinomycetota</taxon>
        <taxon>Actinomycetota incertae sedis</taxon>
        <taxon>Candidatus Hakubellales</taxon>
        <taxon>Candidatus Hakubellaceae</taxon>
        <taxon>Candidatus Hakubella</taxon>
    </lineage>
</organism>
<dbReference type="Proteomes" id="UP000580051">
    <property type="component" value="Unassembled WGS sequence"/>
</dbReference>
<dbReference type="InterPro" id="IPR036237">
    <property type="entry name" value="Xyl_isomerase-like_sf"/>
</dbReference>
<dbReference type="Gene3D" id="3.20.20.150">
    <property type="entry name" value="Divalent-metal-dependent TIM barrel enzymes"/>
    <property type="match status" value="1"/>
</dbReference>
<dbReference type="PANTHER" id="PTHR43489:SF7">
    <property type="entry name" value="3-DEHYDRO-D-GULOSIDE 4-EPIMERASE-RELATED"/>
    <property type="match status" value="1"/>
</dbReference>
<proteinExistence type="predicted"/>
<feature type="domain" description="Xylose isomerase-like TIM barrel" evidence="2">
    <location>
        <begin position="29"/>
        <end position="256"/>
    </location>
</feature>
<keyword evidence="1" id="KW-0413">Isomerase</keyword>
<comment type="caution">
    <text evidence="3">The sequence shown here is derived from an EMBL/GenBank/DDBJ whole genome shotgun (WGS) entry which is preliminary data.</text>
</comment>
<protein>
    <submittedName>
        <fullName evidence="3">5-keto-L-gluconate epimerase</fullName>
    </submittedName>
</protein>
<gene>
    <name evidence="3" type="ORF">HKBW3S06_01095</name>
</gene>
<dbReference type="Pfam" id="PF01261">
    <property type="entry name" value="AP_endonuc_2"/>
    <property type="match status" value="1"/>
</dbReference>
<evidence type="ECO:0000256" key="1">
    <source>
        <dbReference type="ARBA" id="ARBA00023235"/>
    </source>
</evidence>
<evidence type="ECO:0000313" key="4">
    <source>
        <dbReference type="Proteomes" id="UP000580051"/>
    </source>
</evidence>
<dbReference type="NCBIfam" id="NF041099">
    <property type="entry name" value="keto_glucon_epim_IolO"/>
    <property type="match status" value="1"/>
</dbReference>
<reference evidence="3 4" key="1">
    <citation type="journal article" date="2020" name="Front. Microbiol.">
        <title>Single-cell genomics of novel Actinobacteria with the Wood-Ljungdahl pathway discovered in a serpentinizing system.</title>
        <authorList>
            <person name="Merino N."/>
            <person name="Kawai M."/>
            <person name="Boyd E.S."/>
            <person name="Colman D.R."/>
            <person name="McGlynn S.E."/>
            <person name="Nealson K.H."/>
            <person name="Kurokawa K."/>
            <person name="Hongoh Y."/>
        </authorList>
    </citation>
    <scope>NUCLEOTIDE SEQUENCE [LARGE SCALE GENOMIC DNA]</scope>
    <source>
        <strain evidence="3 4">S06</strain>
    </source>
</reference>
<dbReference type="GO" id="GO:0016853">
    <property type="term" value="F:isomerase activity"/>
    <property type="evidence" value="ECO:0007669"/>
    <property type="project" value="UniProtKB-KW"/>
</dbReference>
<sequence>MKLAFVISLQETSFSAISQGQDLKKSLSRLRELGYQGVELAVRDPETVDVELVKEVVQSYNLEVPAIGTGQAYLEEGLSLSSPDPDVRQKTRERLKKHVQFASIFRAGVIIGLIRGGYIVEGVDFSKGRKWVVKGIRECCQAAQEKGIQVYLEPLNRYEINFINTLHEGADLIAEVGEKNLYLLADTFHMNIEEPSIIQSLESMADLIGHVHVADSNRWAPGCGHLDFASIVGTLERISYKGFLSAEILPRPSFQKAAELTVTFFQNFHFISH</sequence>